<keyword evidence="2" id="KW-1133">Transmembrane helix</keyword>
<sequence length="408" mass="46088">MDRRESSSLHGRKPPSTSAVSPVSLLLQRPSDVEIGKGQSTRSSVQRMMIARQQEPFGPLRQDQISLGKAPIGGYLTRWSGTVTERTWPIVLAYAVYLTAVALFFHLGCDDDDPQQQHSTTFFPERCSRGPAVTTGPLWIAWLVVTGVLWVLLVQAGLYHFQNTLQDVRTIQSRLEEISLLLHTFYYDNDGPGNDTTALAAALRLLVALPFFLFTSTPHFGLEQTTKMEEYLTQAGQYLEPEEMERLANIPTAADRPYAMLFWIPKLVLDESMQPPPPQTPLLVRAVGRLRDTHAGLVDRLEDAVLLPLPWIHLVVTNLYLVLAALPFVLDFGYAVIPWGTLLFWVLDGMITFVLVMVREPFSATTRRPLIDLRQVVDQSVLSLTRRFPAALQQYNRKKQPVEYYKSL</sequence>
<evidence type="ECO:0000313" key="4">
    <source>
        <dbReference type="Proteomes" id="UP001153069"/>
    </source>
</evidence>
<keyword evidence="2" id="KW-0812">Transmembrane</keyword>
<protein>
    <submittedName>
        <fullName evidence="3">Uncharacterized protein</fullName>
    </submittedName>
</protein>
<feature type="region of interest" description="Disordered" evidence="1">
    <location>
        <begin position="1"/>
        <end position="22"/>
    </location>
</feature>
<reference evidence="3" key="1">
    <citation type="submission" date="2020-06" db="EMBL/GenBank/DDBJ databases">
        <authorList>
            <consortium name="Plant Systems Biology data submission"/>
        </authorList>
    </citation>
    <scope>NUCLEOTIDE SEQUENCE</scope>
    <source>
        <strain evidence="3">D6</strain>
    </source>
</reference>
<feature type="transmembrane region" description="Helical" evidence="2">
    <location>
        <begin position="336"/>
        <end position="358"/>
    </location>
</feature>
<evidence type="ECO:0000313" key="3">
    <source>
        <dbReference type="EMBL" id="CAB9524689.1"/>
    </source>
</evidence>
<evidence type="ECO:0000256" key="1">
    <source>
        <dbReference type="SAM" id="MobiDB-lite"/>
    </source>
</evidence>
<feature type="transmembrane region" description="Helical" evidence="2">
    <location>
        <begin position="139"/>
        <end position="161"/>
    </location>
</feature>
<organism evidence="3 4">
    <name type="scientific">Seminavis robusta</name>
    <dbReference type="NCBI Taxonomy" id="568900"/>
    <lineage>
        <taxon>Eukaryota</taxon>
        <taxon>Sar</taxon>
        <taxon>Stramenopiles</taxon>
        <taxon>Ochrophyta</taxon>
        <taxon>Bacillariophyta</taxon>
        <taxon>Bacillariophyceae</taxon>
        <taxon>Bacillariophycidae</taxon>
        <taxon>Naviculales</taxon>
        <taxon>Naviculaceae</taxon>
        <taxon>Seminavis</taxon>
    </lineage>
</organism>
<feature type="transmembrane region" description="Helical" evidence="2">
    <location>
        <begin position="309"/>
        <end position="330"/>
    </location>
</feature>
<comment type="caution">
    <text evidence="3">The sequence shown here is derived from an EMBL/GenBank/DDBJ whole genome shotgun (WGS) entry which is preliminary data.</text>
</comment>
<dbReference type="EMBL" id="CAICTM010001567">
    <property type="protein sequence ID" value="CAB9524689.1"/>
    <property type="molecule type" value="Genomic_DNA"/>
</dbReference>
<feature type="transmembrane region" description="Helical" evidence="2">
    <location>
        <begin position="88"/>
        <end position="107"/>
    </location>
</feature>
<gene>
    <name evidence="3" type="ORF">SEMRO_1569_G283160.1</name>
</gene>
<accession>A0A9N8ESP3</accession>
<keyword evidence="4" id="KW-1185">Reference proteome</keyword>
<keyword evidence="2" id="KW-0472">Membrane</keyword>
<dbReference type="AlphaFoldDB" id="A0A9N8ESP3"/>
<proteinExistence type="predicted"/>
<evidence type="ECO:0000256" key="2">
    <source>
        <dbReference type="SAM" id="Phobius"/>
    </source>
</evidence>
<name>A0A9N8ESP3_9STRA</name>
<dbReference type="Proteomes" id="UP001153069">
    <property type="component" value="Unassembled WGS sequence"/>
</dbReference>